<keyword evidence="3" id="KW-1185">Reference proteome</keyword>
<reference evidence="2 3" key="4">
    <citation type="journal article" date="2011" name="BMC Genomics">
        <title>RNA-Seq improves annotation of protein-coding genes in the cucumber genome.</title>
        <authorList>
            <person name="Li Z."/>
            <person name="Zhang Z."/>
            <person name="Yan P."/>
            <person name="Huang S."/>
            <person name="Fei Z."/>
            <person name="Lin K."/>
        </authorList>
    </citation>
    <scope>NUCLEOTIDE SEQUENCE [LARGE SCALE GENOMIC DNA]</scope>
    <source>
        <strain evidence="3">cv. 9930</strain>
    </source>
</reference>
<reference evidence="2 3" key="2">
    <citation type="journal article" date="2009" name="PLoS ONE">
        <title>An integrated genetic and cytogenetic map of the cucumber genome.</title>
        <authorList>
            <person name="Ren Y."/>
            <person name="Zhang Z."/>
            <person name="Liu J."/>
            <person name="Staub J.E."/>
            <person name="Han Y."/>
            <person name="Cheng Z."/>
            <person name="Li X."/>
            <person name="Lu J."/>
            <person name="Miao H."/>
            <person name="Kang H."/>
            <person name="Xie B."/>
            <person name="Gu X."/>
            <person name="Wang X."/>
            <person name="Du Y."/>
            <person name="Jin W."/>
            <person name="Huang S."/>
        </authorList>
    </citation>
    <scope>NUCLEOTIDE SEQUENCE [LARGE SCALE GENOMIC DNA]</scope>
    <source>
        <strain evidence="3">cv. 9930</strain>
    </source>
</reference>
<accession>A0A0A0KN82</accession>
<sequence length="94" mass="9643">MARMSGCGRSRGGWEVAEDKTVCLFGGERVGEREGEEESWGRGFTSEGEGNGDGEEVVECGGGRDEDDDVGEGVGAAVAGTKSEEERVGSGGVP</sequence>
<evidence type="ECO:0000256" key="1">
    <source>
        <dbReference type="SAM" id="MobiDB-lite"/>
    </source>
</evidence>
<gene>
    <name evidence="2" type="ORF">Csa_5G431530</name>
</gene>
<dbReference type="EMBL" id="CM002926">
    <property type="protein sequence ID" value="KGN51085.1"/>
    <property type="molecule type" value="Genomic_DNA"/>
</dbReference>
<feature type="region of interest" description="Disordered" evidence="1">
    <location>
        <begin position="28"/>
        <end position="94"/>
    </location>
</feature>
<organism evidence="2 3">
    <name type="scientific">Cucumis sativus</name>
    <name type="common">Cucumber</name>
    <dbReference type="NCBI Taxonomy" id="3659"/>
    <lineage>
        <taxon>Eukaryota</taxon>
        <taxon>Viridiplantae</taxon>
        <taxon>Streptophyta</taxon>
        <taxon>Embryophyta</taxon>
        <taxon>Tracheophyta</taxon>
        <taxon>Spermatophyta</taxon>
        <taxon>Magnoliopsida</taxon>
        <taxon>eudicotyledons</taxon>
        <taxon>Gunneridae</taxon>
        <taxon>Pentapetalae</taxon>
        <taxon>rosids</taxon>
        <taxon>fabids</taxon>
        <taxon>Cucurbitales</taxon>
        <taxon>Cucurbitaceae</taxon>
        <taxon>Benincaseae</taxon>
        <taxon>Cucumis</taxon>
    </lineage>
</organism>
<evidence type="ECO:0000313" key="3">
    <source>
        <dbReference type="Proteomes" id="UP000029981"/>
    </source>
</evidence>
<dbReference type="AlphaFoldDB" id="A0A0A0KN82"/>
<evidence type="ECO:0000313" key="2">
    <source>
        <dbReference type="EMBL" id="KGN51085.1"/>
    </source>
</evidence>
<dbReference type="Gramene" id="KGN51085">
    <property type="protein sequence ID" value="KGN51085"/>
    <property type="gene ID" value="Csa_5G431530"/>
</dbReference>
<reference evidence="2 3" key="3">
    <citation type="journal article" date="2010" name="BMC Genomics">
        <title>Transcriptome sequencing and comparative analysis of cucumber flowers with different sex types.</title>
        <authorList>
            <person name="Guo S."/>
            <person name="Zheng Y."/>
            <person name="Joung J.G."/>
            <person name="Liu S."/>
            <person name="Zhang Z."/>
            <person name="Crasta O.R."/>
            <person name="Sobral B.W."/>
            <person name="Xu Y."/>
            <person name="Huang S."/>
            <person name="Fei Z."/>
        </authorList>
    </citation>
    <scope>NUCLEOTIDE SEQUENCE [LARGE SCALE GENOMIC DNA]</scope>
    <source>
        <strain evidence="3">cv. 9930</strain>
    </source>
</reference>
<reference evidence="2 3" key="1">
    <citation type="journal article" date="2009" name="Nat. Genet.">
        <title>The genome of the cucumber, Cucumis sativus L.</title>
        <authorList>
            <person name="Huang S."/>
            <person name="Li R."/>
            <person name="Zhang Z."/>
            <person name="Li L."/>
            <person name="Gu X."/>
            <person name="Fan W."/>
            <person name="Lucas W.J."/>
            <person name="Wang X."/>
            <person name="Xie B."/>
            <person name="Ni P."/>
            <person name="Ren Y."/>
            <person name="Zhu H."/>
            <person name="Li J."/>
            <person name="Lin K."/>
            <person name="Jin W."/>
            <person name="Fei Z."/>
            <person name="Li G."/>
            <person name="Staub J."/>
            <person name="Kilian A."/>
            <person name="van der Vossen E.A."/>
            <person name="Wu Y."/>
            <person name="Guo J."/>
            <person name="He J."/>
            <person name="Jia Z."/>
            <person name="Ren Y."/>
            <person name="Tian G."/>
            <person name="Lu Y."/>
            <person name="Ruan J."/>
            <person name="Qian W."/>
            <person name="Wang M."/>
            <person name="Huang Q."/>
            <person name="Li B."/>
            <person name="Xuan Z."/>
            <person name="Cao J."/>
            <person name="Asan"/>
            <person name="Wu Z."/>
            <person name="Zhang J."/>
            <person name="Cai Q."/>
            <person name="Bai Y."/>
            <person name="Zhao B."/>
            <person name="Han Y."/>
            <person name="Li Y."/>
            <person name="Li X."/>
            <person name="Wang S."/>
            <person name="Shi Q."/>
            <person name="Liu S."/>
            <person name="Cho W.K."/>
            <person name="Kim J.Y."/>
            <person name="Xu Y."/>
            <person name="Heller-Uszynska K."/>
            <person name="Miao H."/>
            <person name="Cheng Z."/>
            <person name="Zhang S."/>
            <person name="Wu J."/>
            <person name="Yang Y."/>
            <person name="Kang H."/>
            <person name="Li M."/>
            <person name="Liang H."/>
            <person name="Ren X."/>
            <person name="Shi Z."/>
            <person name="Wen M."/>
            <person name="Jian M."/>
            <person name="Yang H."/>
            <person name="Zhang G."/>
            <person name="Yang Z."/>
            <person name="Chen R."/>
            <person name="Liu S."/>
            <person name="Li J."/>
            <person name="Ma L."/>
            <person name="Liu H."/>
            <person name="Zhou Y."/>
            <person name="Zhao J."/>
            <person name="Fang X."/>
            <person name="Li G."/>
            <person name="Fang L."/>
            <person name="Li Y."/>
            <person name="Liu D."/>
            <person name="Zheng H."/>
            <person name="Zhang Y."/>
            <person name="Qin N."/>
            <person name="Li Z."/>
            <person name="Yang G."/>
            <person name="Yang S."/>
            <person name="Bolund L."/>
            <person name="Kristiansen K."/>
            <person name="Zheng H."/>
            <person name="Li S."/>
            <person name="Zhang X."/>
            <person name="Yang H."/>
            <person name="Wang J."/>
            <person name="Sun R."/>
            <person name="Zhang B."/>
            <person name="Jiang S."/>
            <person name="Wang J."/>
            <person name="Du Y."/>
            <person name="Li S."/>
        </authorList>
    </citation>
    <scope>NUCLEOTIDE SEQUENCE [LARGE SCALE GENOMIC DNA]</scope>
    <source>
        <strain evidence="3">cv. 9930</strain>
    </source>
</reference>
<protein>
    <submittedName>
        <fullName evidence="2">Uncharacterized protein</fullName>
    </submittedName>
</protein>
<proteinExistence type="predicted"/>
<name>A0A0A0KN82_CUCSA</name>
<dbReference type="Proteomes" id="UP000029981">
    <property type="component" value="Chromosome 5"/>
</dbReference>